<keyword evidence="4" id="KW-0378">Hydrolase</keyword>
<dbReference type="PANTHER" id="PTHR30480">
    <property type="entry name" value="BETA-HEXOSAMINIDASE-RELATED"/>
    <property type="match status" value="1"/>
</dbReference>
<dbReference type="Gene3D" id="3.20.20.300">
    <property type="entry name" value="Glycoside hydrolase, family 3, N-terminal domain"/>
    <property type="match status" value="1"/>
</dbReference>
<dbReference type="PROSITE" id="PS00775">
    <property type="entry name" value="GLYCOSYL_HYDROL_F3"/>
    <property type="match status" value="1"/>
</dbReference>
<feature type="transmembrane region" description="Helical" evidence="6">
    <location>
        <begin position="12"/>
        <end position="29"/>
    </location>
</feature>
<dbReference type="AlphaFoldDB" id="A0A1W1X1U7"/>
<dbReference type="InterPro" id="IPR019800">
    <property type="entry name" value="Glyco_hydro_3_AS"/>
</dbReference>
<accession>A0A1W1X1U7</accession>
<keyword evidence="5" id="KW-0326">Glycosidase</keyword>
<name>A0A1W1X1U7_9NEIS</name>
<feature type="domain" description="Glycoside hydrolase family 3 N-terminal" evidence="7">
    <location>
        <begin position="112"/>
        <end position="427"/>
    </location>
</feature>
<dbReference type="STRING" id="1121001.SAMN02745857_00394"/>
<dbReference type="EMBL" id="FWXD01000002">
    <property type="protein sequence ID" value="SMC17740.1"/>
    <property type="molecule type" value="Genomic_DNA"/>
</dbReference>
<dbReference type="InterPro" id="IPR001764">
    <property type="entry name" value="Glyco_hydro_3_N"/>
</dbReference>
<sequence length="440" mass="47547">MTTRPFRSLLPALLQLLAAVVLIAVGAGWDQVGWVAYRAPWLPVAAIASVLLAILIVALRRRYWLALLLPALLAIWLNTGWWASHAWQRQQVLRADPALAQSIGRHFIVGYTDAAELDLLIERGLIGGVFLTKRNLVGLDAAGITRLTTHWQTLSQQHGYGPLLIATDQEGGIVARLSPPLPKQPPLGRLLAAGGDTALIANTYGKEQGSGLQALGINLNFAPVVDLDHGVDNPDDRYSRISSRALASDPATVVRAADAYCAALASYRVRCTLKHFPGLGRVFEDTHADSATITTPLAELQRSDLLPFQTLMQRPDIAVMLTHARLAALDATYPVSSSTAVVQQLLRQQWHFNGLLVTDDLSMAAAREQAGGLPLAVRRSLNAGVDVQLVSWDPALYYPLLAALIEDARSGRLDTAALQQSTQRLTRMAGGRPVVLPAAR</sequence>
<dbReference type="GO" id="GO:0004563">
    <property type="term" value="F:beta-N-acetylhexosaminidase activity"/>
    <property type="evidence" value="ECO:0007669"/>
    <property type="project" value="UniProtKB-EC"/>
</dbReference>
<dbReference type="EC" id="3.2.1.52" evidence="3"/>
<feature type="transmembrane region" description="Helical" evidence="6">
    <location>
        <begin position="41"/>
        <end position="59"/>
    </location>
</feature>
<evidence type="ECO:0000256" key="3">
    <source>
        <dbReference type="ARBA" id="ARBA00012663"/>
    </source>
</evidence>
<evidence type="ECO:0000256" key="1">
    <source>
        <dbReference type="ARBA" id="ARBA00001231"/>
    </source>
</evidence>
<evidence type="ECO:0000256" key="5">
    <source>
        <dbReference type="ARBA" id="ARBA00023295"/>
    </source>
</evidence>
<comment type="catalytic activity">
    <reaction evidence="1">
        <text>Hydrolysis of terminal non-reducing N-acetyl-D-hexosamine residues in N-acetyl-beta-D-hexosaminides.</text>
        <dbReference type="EC" id="3.2.1.52"/>
    </reaction>
</comment>
<keyword evidence="6" id="KW-1133">Transmembrane helix</keyword>
<evidence type="ECO:0000313" key="8">
    <source>
        <dbReference type="EMBL" id="SMC17740.1"/>
    </source>
</evidence>
<keyword evidence="9" id="KW-1185">Reference proteome</keyword>
<dbReference type="Pfam" id="PF00933">
    <property type="entry name" value="Glyco_hydro_3"/>
    <property type="match status" value="1"/>
</dbReference>
<dbReference type="InterPro" id="IPR036962">
    <property type="entry name" value="Glyco_hydro_3_N_sf"/>
</dbReference>
<organism evidence="8 9">
    <name type="scientific">Andreprevotia lacus DSM 23236</name>
    <dbReference type="NCBI Taxonomy" id="1121001"/>
    <lineage>
        <taxon>Bacteria</taxon>
        <taxon>Pseudomonadati</taxon>
        <taxon>Pseudomonadota</taxon>
        <taxon>Betaproteobacteria</taxon>
        <taxon>Neisseriales</taxon>
        <taxon>Chitinibacteraceae</taxon>
        <taxon>Andreprevotia</taxon>
    </lineage>
</organism>
<feature type="transmembrane region" description="Helical" evidence="6">
    <location>
        <begin position="64"/>
        <end position="83"/>
    </location>
</feature>
<dbReference type="GO" id="GO:0005975">
    <property type="term" value="P:carbohydrate metabolic process"/>
    <property type="evidence" value="ECO:0007669"/>
    <property type="project" value="InterPro"/>
</dbReference>
<comment type="similarity">
    <text evidence="2">Belongs to the glycosyl hydrolase 3 family.</text>
</comment>
<evidence type="ECO:0000256" key="2">
    <source>
        <dbReference type="ARBA" id="ARBA00005336"/>
    </source>
</evidence>
<keyword evidence="6" id="KW-0812">Transmembrane</keyword>
<protein>
    <recommendedName>
        <fullName evidence="3">beta-N-acetylhexosaminidase</fullName>
        <ecNumber evidence="3">3.2.1.52</ecNumber>
    </recommendedName>
</protein>
<dbReference type="InterPro" id="IPR017853">
    <property type="entry name" value="GH"/>
</dbReference>
<evidence type="ECO:0000313" key="9">
    <source>
        <dbReference type="Proteomes" id="UP000192761"/>
    </source>
</evidence>
<dbReference type="RefSeq" id="WP_176216735.1">
    <property type="nucleotide sequence ID" value="NZ_FWXD01000002.1"/>
</dbReference>
<dbReference type="InterPro" id="IPR050226">
    <property type="entry name" value="NagZ_Beta-hexosaminidase"/>
</dbReference>
<dbReference type="GO" id="GO:0009254">
    <property type="term" value="P:peptidoglycan turnover"/>
    <property type="evidence" value="ECO:0007669"/>
    <property type="project" value="TreeGrafter"/>
</dbReference>
<keyword evidence="6" id="KW-0472">Membrane</keyword>
<dbReference type="PANTHER" id="PTHR30480:SF13">
    <property type="entry name" value="BETA-HEXOSAMINIDASE"/>
    <property type="match status" value="1"/>
</dbReference>
<evidence type="ECO:0000256" key="6">
    <source>
        <dbReference type="SAM" id="Phobius"/>
    </source>
</evidence>
<dbReference type="Proteomes" id="UP000192761">
    <property type="component" value="Unassembled WGS sequence"/>
</dbReference>
<reference evidence="8 9" key="1">
    <citation type="submission" date="2017-04" db="EMBL/GenBank/DDBJ databases">
        <authorList>
            <person name="Afonso C.L."/>
            <person name="Miller P.J."/>
            <person name="Scott M.A."/>
            <person name="Spackman E."/>
            <person name="Goraichik I."/>
            <person name="Dimitrov K.M."/>
            <person name="Suarez D.L."/>
            <person name="Swayne D.E."/>
        </authorList>
    </citation>
    <scope>NUCLEOTIDE SEQUENCE [LARGE SCALE GENOMIC DNA]</scope>
    <source>
        <strain evidence="8 9">DSM 23236</strain>
    </source>
</reference>
<dbReference type="SUPFAM" id="SSF51445">
    <property type="entry name" value="(Trans)glycosidases"/>
    <property type="match status" value="1"/>
</dbReference>
<gene>
    <name evidence="8" type="ORF">SAMN02745857_00394</name>
</gene>
<evidence type="ECO:0000256" key="4">
    <source>
        <dbReference type="ARBA" id="ARBA00022801"/>
    </source>
</evidence>
<proteinExistence type="inferred from homology"/>
<evidence type="ECO:0000259" key="7">
    <source>
        <dbReference type="Pfam" id="PF00933"/>
    </source>
</evidence>